<evidence type="ECO:0000256" key="2">
    <source>
        <dbReference type="ARBA" id="ARBA00005025"/>
    </source>
</evidence>
<dbReference type="EMBL" id="CP002049">
    <property type="protein sequence ID" value="ADI13344.1"/>
    <property type="molecule type" value="Genomic_DNA"/>
</dbReference>
<dbReference type="InterPro" id="IPR039368">
    <property type="entry name" value="AHAS_TPP"/>
</dbReference>
<dbReference type="GO" id="GO:0005948">
    <property type="term" value="C:acetolactate synthase complex"/>
    <property type="evidence" value="ECO:0007669"/>
    <property type="project" value="TreeGrafter"/>
</dbReference>
<dbReference type="AlphaFoldDB" id="D7CXY4"/>
<dbReference type="InterPro" id="IPR029061">
    <property type="entry name" value="THDP-binding"/>
</dbReference>
<dbReference type="GO" id="GO:0003984">
    <property type="term" value="F:acetolactate synthase activity"/>
    <property type="evidence" value="ECO:0007669"/>
    <property type="project" value="UniProtKB-EC"/>
</dbReference>
<dbReference type="InterPro" id="IPR029035">
    <property type="entry name" value="DHS-like_NAD/FAD-binding_dom"/>
</dbReference>
<dbReference type="InterPro" id="IPR011766">
    <property type="entry name" value="TPP_enzyme_TPP-bd"/>
</dbReference>
<evidence type="ECO:0000259" key="16">
    <source>
        <dbReference type="Pfam" id="PF02775"/>
    </source>
</evidence>
<evidence type="ECO:0000256" key="7">
    <source>
        <dbReference type="ARBA" id="ARBA00022679"/>
    </source>
</evidence>
<dbReference type="Pfam" id="PF02776">
    <property type="entry name" value="TPP_enzyme_N"/>
    <property type="match status" value="1"/>
</dbReference>
<evidence type="ECO:0000256" key="14">
    <source>
        <dbReference type="RuleBase" id="RU003591"/>
    </source>
</evidence>
<organism evidence="18 19">
    <name type="scientific">Truepera radiovictrix (strain DSM 17093 / CIP 108686 / LMG 22925 / RQ-24)</name>
    <dbReference type="NCBI Taxonomy" id="649638"/>
    <lineage>
        <taxon>Bacteria</taxon>
        <taxon>Thermotogati</taxon>
        <taxon>Deinococcota</taxon>
        <taxon>Deinococci</taxon>
        <taxon>Trueperales</taxon>
        <taxon>Trueperaceae</taxon>
        <taxon>Truepera</taxon>
    </lineage>
</organism>
<comment type="cofactor">
    <cofactor evidence="14">
        <name>Mg(2+)</name>
        <dbReference type="ChEBI" id="CHEBI:18420"/>
    </cofactor>
    <text evidence="14">Binds 1 Mg(2+) ion per subunit.</text>
</comment>
<dbReference type="PANTHER" id="PTHR18968:SF13">
    <property type="entry name" value="ACETOLACTATE SYNTHASE CATALYTIC SUBUNIT, MITOCHONDRIAL"/>
    <property type="match status" value="1"/>
</dbReference>
<reference evidence="19" key="1">
    <citation type="submission" date="2010-05" db="EMBL/GenBank/DDBJ databases">
        <title>The complete genome of Truepera radiovictris DSM 17093.</title>
        <authorList>
            <consortium name="US DOE Joint Genome Institute (JGI-PGF)"/>
            <person name="Lucas S."/>
            <person name="Copeland A."/>
            <person name="Lapidus A."/>
            <person name="Glavina del Rio T."/>
            <person name="Dalin E."/>
            <person name="Tice H."/>
            <person name="Bruce D."/>
            <person name="Goodwin L."/>
            <person name="Pitluck S."/>
            <person name="Kyrpides N."/>
            <person name="Mavromatis K."/>
            <person name="Ovchinnikova G."/>
            <person name="Munk A.C."/>
            <person name="Detter J.C."/>
            <person name="Han C."/>
            <person name="Tapia R."/>
            <person name="Land M."/>
            <person name="Hauser L."/>
            <person name="Markowitz V."/>
            <person name="Cheng J.-F."/>
            <person name="Hugenholtz P."/>
            <person name="Woyke T."/>
            <person name="Wu D."/>
            <person name="Tindall B."/>
            <person name="Pomrenke H.G."/>
            <person name="Brambilla E."/>
            <person name="Klenk H.-P."/>
            <person name="Eisen J.A."/>
        </authorList>
    </citation>
    <scope>NUCLEOTIDE SEQUENCE [LARGE SCALE GENOMIC DNA]</scope>
    <source>
        <strain evidence="19">DSM 17093 / CIP 108686 / LMG 22925 / RQ-24</strain>
    </source>
</reference>
<comment type="pathway">
    <text evidence="2 14">Amino-acid biosynthesis; L-valine biosynthesis; L-valine from pyruvate: step 1/4.</text>
</comment>
<dbReference type="SUPFAM" id="SSF52518">
    <property type="entry name" value="Thiamin diphosphate-binding fold (THDP-binding)"/>
    <property type="match status" value="2"/>
</dbReference>
<dbReference type="GO" id="GO:0030976">
    <property type="term" value="F:thiamine pyrophosphate binding"/>
    <property type="evidence" value="ECO:0007669"/>
    <property type="project" value="UniProtKB-UniRule"/>
</dbReference>
<proteinExistence type="inferred from homology"/>
<feature type="domain" description="Thiamine pyrophosphate enzyme central" evidence="15">
    <location>
        <begin position="190"/>
        <end position="323"/>
    </location>
</feature>
<keyword evidence="19" id="KW-1185">Reference proteome</keyword>
<dbReference type="Gene3D" id="3.40.50.970">
    <property type="match status" value="2"/>
</dbReference>
<dbReference type="OrthoDB" id="4494979at2"/>
<evidence type="ECO:0000256" key="12">
    <source>
        <dbReference type="ARBA" id="ARBA00023304"/>
    </source>
</evidence>
<evidence type="ECO:0000256" key="11">
    <source>
        <dbReference type="ARBA" id="ARBA00023052"/>
    </source>
</evidence>
<dbReference type="Proteomes" id="UP000000379">
    <property type="component" value="Chromosome"/>
</dbReference>
<dbReference type="UniPathway" id="UPA00047">
    <property type="reaction ID" value="UER00055"/>
</dbReference>
<protein>
    <recommendedName>
        <fullName evidence="4 14">Acetolactate synthase</fullName>
        <ecNumber evidence="4 14">2.2.1.6</ecNumber>
    </recommendedName>
</protein>
<dbReference type="FunFam" id="3.40.50.1220:FF:000008">
    <property type="entry name" value="Acetolactate synthase"/>
    <property type="match status" value="1"/>
</dbReference>
<sequence length="591" mass="63272">MNGAAALLHALEREGVEIVFGHPGGAIMPTYDALYDSPIKHVLVRHEQAGAHAADAYYRASGRVGVCLATSGPGATNLVTGLATAYMDSSAVVAITGNVPMSLIGTDAFQEADVYGITLPITKHNYLVKHVNDIPRVVREAFYIAASGRPGPVLIDIPKDVQQAPFTGSFEVALDLPGYKPTTVGHAKQLRRAAEAIRAAKRPVMMVGGGGQAAAAEIMAFAERTGVPVITTLMGLGAYPAGAENALGMPGMHGTVTANRAITHCDLIIGAGLRFDDRVTGNLKRFAPNATVVHIDIDPAEISKLVRAHVPVVGDLRDVLPRLGELLEPLNIPEWWTQLSEWKGRYPERFKKDKPLVSQEVIQMFREATGGNCVVTTEVGQHQMFAARLFPTNRPRTWITSGGLGTMGFGLPAAIGAAFARPGEQVVCVAGDGSVQMNIQELATIYKHQLPIIVAICNNGMLGMVRQWQEMFHAQRYSEVYLADSNPDFAKLAEAYGLDGYNIFDRETAAQLIPEVLAKGKPAVMNFVVYEAEKVFPMVPAGAGVDEMLIGDQEPEDLTPQQVAATEVTAAELVAADPSLERAPEGEKEPA</sequence>
<keyword evidence="6" id="KW-0285">Flavoprotein</keyword>
<dbReference type="PROSITE" id="PS00187">
    <property type="entry name" value="TPP_ENZYMES"/>
    <property type="match status" value="1"/>
</dbReference>
<dbReference type="NCBIfam" id="TIGR00118">
    <property type="entry name" value="acolac_lg"/>
    <property type="match status" value="1"/>
</dbReference>
<gene>
    <name evidence="18" type="ordered locus">Trad_0204</name>
</gene>
<evidence type="ECO:0000259" key="17">
    <source>
        <dbReference type="Pfam" id="PF02776"/>
    </source>
</evidence>
<dbReference type="STRING" id="649638.Trad_0204"/>
<dbReference type="InterPro" id="IPR045229">
    <property type="entry name" value="TPP_enz"/>
</dbReference>
<keyword evidence="11 14" id="KW-0786">Thiamine pyrophosphate</keyword>
<dbReference type="InterPro" id="IPR012846">
    <property type="entry name" value="Acetolactate_synth_lsu"/>
</dbReference>
<evidence type="ECO:0000256" key="6">
    <source>
        <dbReference type="ARBA" id="ARBA00022630"/>
    </source>
</evidence>
<dbReference type="GO" id="GO:0050660">
    <property type="term" value="F:flavin adenine dinucleotide binding"/>
    <property type="evidence" value="ECO:0007669"/>
    <property type="project" value="InterPro"/>
</dbReference>
<dbReference type="SUPFAM" id="SSF52467">
    <property type="entry name" value="DHS-like NAD/FAD-binding domain"/>
    <property type="match status" value="1"/>
</dbReference>
<keyword evidence="8 14" id="KW-0479">Metal-binding</keyword>
<dbReference type="FunFam" id="3.40.50.970:FF:000007">
    <property type="entry name" value="Acetolactate synthase"/>
    <property type="match status" value="1"/>
</dbReference>
<dbReference type="CDD" id="cd02015">
    <property type="entry name" value="TPP_AHAS"/>
    <property type="match status" value="1"/>
</dbReference>
<dbReference type="KEGG" id="tra:Trad_0204"/>
<dbReference type="GO" id="GO:0009097">
    <property type="term" value="P:isoleucine biosynthetic process"/>
    <property type="evidence" value="ECO:0007669"/>
    <property type="project" value="UniProtKB-UniPathway"/>
</dbReference>
<dbReference type="Pfam" id="PF02775">
    <property type="entry name" value="TPP_enzyme_C"/>
    <property type="match status" value="1"/>
</dbReference>
<dbReference type="EC" id="2.2.1.6" evidence="4 14"/>
<evidence type="ECO:0000259" key="15">
    <source>
        <dbReference type="Pfam" id="PF00205"/>
    </source>
</evidence>
<dbReference type="FunFam" id="3.40.50.970:FF:000016">
    <property type="entry name" value="Acetolactate synthase"/>
    <property type="match status" value="1"/>
</dbReference>
<keyword evidence="7 14" id="KW-0808">Transferase</keyword>
<dbReference type="GO" id="GO:0000287">
    <property type="term" value="F:magnesium ion binding"/>
    <property type="evidence" value="ECO:0007669"/>
    <property type="project" value="UniProtKB-UniRule"/>
</dbReference>
<dbReference type="InterPro" id="IPR000399">
    <property type="entry name" value="TPP-bd_CS"/>
</dbReference>
<evidence type="ECO:0000256" key="4">
    <source>
        <dbReference type="ARBA" id="ARBA00013145"/>
    </source>
</evidence>
<evidence type="ECO:0000256" key="5">
    <source>
        <dbReference type="ARBA" id="ARBA00022605"/>
    </source>
</evidence>
<dbReference type="Pfam" id="PF00205">
    <property type="entry name" value="TPP_enzyme_M"/>
    <property type="match status" value="1"/>
</dbReference>
<dbReference type="CDD" id="cd07035">
    <property type="entry name" value="TPP_PYR_POX_like"/>
    <property type="match status" value="1"/>
</dbReference>
<evidence type="ECO:0000256" key="13">
    <source>
        <dbReference type="ARBA" id="ARBA00048670"/>
    </source>
</evidence>
<keyword evidence="12 14" id="KW-0100">Branched-chain amino acid biosynthesis</keyword>
<dbReference type="UniPathway" id="UPA00049">
    <property type="reaction ID" value="UER00059"/>
</dbReference>
<dbReference type="Gene3D" id="3.40.50.1220">
    <property type="entry name" value="TPP-binding domain"/>
    <property type="match status" value="1"/>
</dbReference>
<evidence type="ECO:0000256" key="9">
    <source>
        <dbReference type="ARBA" id="ARBA00022827"/>
    </source>
</evidence>
<keyword evidence="10 14" id="KW-0460">Magnesium</keyword>
<dbReference type="HOGENOM" id="CLU_013748_1_2_0"/>
<dbReference type="RefSeq" id="WP_013176724.1">
    <property type="nucleotide sequence ID" value="NC_014221.1"/>
</dbReference>
<name>D7CXY4_TRURR</name>
<comment type="pathway">
    <text evidence="1 14">Amino-acid biosynthesis; L-isoleucine biosynthesis; L-isoleucine from 2-oxobutanoate: step 1/4.</text>
</comment>
<evidence type="ECO:0000313" key="18">
    <source>
        <dbReference type="EMBL" id="ADI13344.1"/>
    </source>
</evidence>
<accession>D7CXY4</accession>
<dbReference type="PANTHER" id="PTHR18968">
    <property type="entry name" value="THIAMINE PYROPHOSPHATE ENZYMES"/>
    <property type="match status" value="1"/>
</dbReference>
<evidence type="ECO:0000256" key="1">
    <source>
        <dbReference type="ARBA" id="ARBA00004974"/>
    </source>
</evidence>
<keyword evidence="9" id="KW-0274">FAD</keyword>
<reference evidence="18 19" key="2">
    <citation type="journal article" date="2011" name="Stand. Genomic Sci.">
        <title>Complete genome sequence of Truepera radiovictrix type strain (RQ-24).</title>
        <authorList>
            <person name="Ivanova N."/>
            <person name="Rohde C."/>
            <person name="Munk C."/>
            <person name="Nolan M."/>
            <person name="Lucas S."/>
            <person name="Del Rio T.G."/>
            <person name="Tice H."/>
            <person name="Deshpande S."/>
            <person name="Cheng J.F."/>
            <person name="Tapia R."/>
            <person name="Han C."/>
            <person name="Goodwin L."/>
            <person name="Pitluck S."/>
            <person name="Liolios K."/>
            <person name="Mavromatis K."/>
            <person name="Mikhailova N."/>
            <person name="Pati A."/>
            <person name="Chen A."/>
            <person name="Palaniappan K."/>
            <person name="Land M."/>
            <person name="Hauser L."/>
            <person name="Chang Y.J."/>
            <person name="Jeffries C.D."/>
            <person name="Brambilla E."/>
            <person name="Rohde M."/>
            <person name="Goker M."/>
            <person name="Tindall B.J."/>
            <person name="Woyke T."/>
            <person name="Bristow J."/>
            <person name="Eisen J.A."/>
            <person name="Markowitz V."/>
            <person name="Hugenholtz P."/>
            <person name="Kyrpides N.C."/>
            <person name="Klenk H.P."/>
            <person name="Lapidus A."/>
        </authorList>
    </citation>
    <scope>NUCLEOTIDE SEQUENCE [LARGE SCALE GENOMIC DNA]</scope>
    <source>
        <strain evidence="19">DSM 17093 / CIP 108686 / LMG 22925 / RQ-24</strain>
    </source>
</reference>
<comment type="catalytic activity">
    <reaction evidence="13 14">
        <text>2 pyruvate + H(+) = (2S)-2-acetolactate + CO2</text>
        <dbReference type="Rhea" id="RHEA:25249"/>
        <dbReference type="ChEBI" id="CHEBI:15361"/>
        <dbReference type="ChEBI" id="CHEBI:15378"/>
        <dbReference type="ChEBI" id="CHEBI:16526"/>
        <dbReference type="ChEBI" id="CHEBI:58476"/>
        <dbReference type="EC" id="2.2.1.6"/>
    </reaction>
</comment>
<evidence type="ECO:0000313" key="19">
    <source>
        <dbReference type="Proteomes" id="UP000000379"/>
    </source>
</evidence>
<dbReference type="GO" id="GO:0009099">
    <property type="term" value="P:L-valine biosynthetic process"/>
    <property type="evidence" value="ECO:0007669"/>
    <property type="project" value="UniProtKB-UniPathway"/>
</dbReference>
<dbReference type="eggNOG" id="COG0028">
    <property type="taxonomic scope" value="Bacteria"/>
</dbReference>
<evidence type="ECO:0000256" key="3">
    <source>
        <dbReference type="ARBA" id="ARBA00007812"/>
    </source>
</evidence>
<comment type="similarity">
    <text evidence="3 14">Belongs to the TPP enzyme family.</text>
</comment>
<feature type="domain" description="Thiamine pyrophosphate enzyme N-terminal TPP-binding" evidence="17">
    <location>
        <begin position="1"/>
        <end position="114"/>
    </location>
</feature>
<comment type="cofactor">
    <cofactor evidence="14">
        <name>thiamine diphosphate</name>
        <dbReference type="ChEBI" id="CHEBI:58937"/>
    </cofactor>
    <text evidence="14">Binds 1 thiamine pyrophosphate per subunit.</text>
</comment>
<feature type="domain" description="Thiamine pyrophosphate enzyme TPP-binding" evidence="16">
    <location>
        <begin position="379"/>
        <end position="526"/>
    </location>
</feature>
<evidence type="ECO:0000256" key="8">
    <source>
        <dbReference type="ARBA" id="ARBA00022723"/>
    </source>
</evidence>
<dbReference type="InterPro" id="IPR012001">
    <property type="entry name" value="Thiamin_PyroP_enz_TPP-bd_dom"/>
</dbReference>
<dbReference type="InterPro" id="IPR012000">
    <property type="entry name" value="Thiamin_PyroP_enz_cen_dom"/>
</dbReference>
<evidence type="ECO:0000256" key="10">
    <source>
        <dbReference type="ARBA" id="ARBA00022842"/>
    </source>
</evidence>
<keyword evidence="5 14" id="KW-0028">Amino-acid biosynthesis</keyword>